<feature type="signal peptide" evidence="1">
    <location>
        <begin position="1"/>
        <end position="22"/>
    </location>
</feature>
<keyword evidence="1" id="KW-0732">Signal</keyword>
<evidence type="ECO:0000313" key="3">
    <source>
        <dbReference type="EMBL" id="MCP2330864.1"/>
    </source>
</evidence>
<name>A0ABT1JED9_ACTCY</name>
<dbReference type="Proteomes" id="UP000791080">
    <property type="component" value="Unassembled WGS sequence"/>
</dbReference>
<evidence type="ECO:0000259" key="2">
    <source>
        <dbReference type="Pfam" id="PF13349"/>
    </source>
</evidence>
<sequence>MGHKAAPPVMAIALVAAAAVSAGCSPTTNQETLTSSHEFPLTGERLIVEVVGSAVELRESDVDSVSFDQYLGGAAASEGNASWTVERDSLLVETTCTGFTPGCSGRYAITVPVGTAIELTGRGRSVTVTGLTGPVTASLDNGTIDVSDTSGDLDLAARSGHIRTDNTSGSLRASITTNHMEIRNARGPLDLSSESGNLVVRGIRSPEVTTNTRSGDARLVFAEAPRRVRATSAGSGDVHVALPSGQETYQVVTEARRLESDVDHDPASDRLISVAGSTVRLTRDA</sequence>
<feature type="domain" description="DUF4097" evidence="2">
    <location>
        <begin position="136"/>
        <end position="247"/>
    </location>
</feature>
<keyword evidence="4" id="KW-1185">Reference proteome</keyword>
<reference evidence="3 4" key="2">
    <citation type="submission" date="2022-06" db="EMBL/GenBank/DDBJ databases">
        <title>Genomic Encyclopedia of Type Strains, Phase I: the one thousand microbial genomes (KMG-I) project.</title>
        <authorList>
            <person name="Kyrpides N."/>
        </authorList>
    </citation>
    <scope>NUCLEOTIDE SEQUENCE [LARGE SCALE GENOMIC DNA]</scope>
    <source>
        <strain evidence="3 4">DSM 43889</strain>
    </source>
</reference>
<comment type="caution">
    <text evidence="3">The sequence shown here is derived from an EMBL/GenBank/DDBJ whole genome shotgun (WGS) entry which is preliminary data.</text>
</comment>
<protein>
    <submittedName>
        <fullName evidence="3">Adhesin</fullName>
    </submittedName>
</protein>
<feature type="chain" id="PRO_5047056304" evidence="1">
    <location>
        <begin position="23"/>
        <end position="285"/>
    </location>
</feature>
<dbReference type="InterPro" id="IPR025164">
    <property type="entry name" value="Toastrack_DUF4097"/>
</dbReference>
<organism evidence="3 4">
    <name type="scientific">Actinoalloteichus caeruleus DSM 43889</name>
    <dbReference type="NCBI Taxonomy" id="1120930"/>
    <lineage>
        <taxon>Bacteria</taxon>
        <taxon>Bacillati</taxon>
        <taxon>Actinomycetota</taxon>
        <taxon>Actinomycetes</taxon>
        <taxon>Pseudonocardiales</taxon>
        <taxon>Pseudonocardiaceae</taxon>
        <taxon>Actinoalloteichus</taxon>
        <taxon>Actinoalloteichus cyanogriseus</taxon>
    </lineage>
</organism>
<reference evidence="3 4" key="1">
    <citation type="submission" date="2013-07" db="EMBL/GenBank/DDBJ databases">
        <authorList>
            <consortium name="DOE Joint Genome Institute"/>
            <person name="Reeve W."/>
            <person name="Huntemann M."/>
            <person name="Han J."/>
            <person name="Chen A."/>
            <person name="Kyrpides N."/>
            <person name="Mavromatis K."/>
            <person name="Markowitz V."/>
            <person name="Palaniappan K."/>
            <person name="Ivanova N."/>
            <person name="Schaumberg A."/>
            <person name="Pati A."/>
            <person name="Liolios K."/>
            <person name="Nordberg H.P."/>
            <person name="Cantor M.N."/>
            <person name="Hua S.X."/>
            <person name="Woyke T."/>
        </authorList>
    </citation>
    <scope>NUCLEOTIDE SEQUENCE [LARGE SCALE GENOMIC DNA]</scope>
    <source>
        <strain evidence="3 4">DSM 43889</strain>
    </source>
</reference>
<dbReference type="Pfam" id="PF13349">
    <property type="entry name" value="DUF4097"/>
    <property type="match status" value="1"/>
</dbReference>
<proteinExistence type="predicted"/>
<dbReference type="RefSeq" id="WP_155886244.1">
    <property type="nucleotide sequence ID" value="NZ_AUBJ02000001.1"/>
</dbReference>
<evidence type="ECO:0000256" key="1">
    <source>
        <dbReference type="SAM" id="SignalP"/>
    </source>
</evidence>
<gene>
    <name evidence="3" type="ORF">G443_001134</name>
</gene>
<dbReference type="PROSITE" id="PS51257">
    <property type="entry name" value="PROKAR_LIPOPROTEIN"/>
    <property type="match status" value="1"/>
</dbReference>
<dbReference type="Gene3D" id="2.160.20.120">
    <property type="match status" value="1"/>
</dbReference>
<evidence type="ECO:0000313" key="4">
    <source>
        <dbReference type="Proteomes" id="UP000791080"/>
    </source>
</evidence>
<accession>A0ABT1JED9</accession>
<dbReference type="EMBL" id="AUBJ02000001">
    <property type="protein sequence ID" value="MCP2330864.1"/>
    <property type="molecule type" value="Genomic_DNA"/>
</dbReference>